<evidence type="ECO:0000256" key="1">
    <source>
        <dbReference type="SAM" id="Coils"/>
    </source>
</evidence>
<sequence length="194" mass="23434">MTAQLEILLEKIKQLENELIEELQKQEAEFLFKISEQRIYFEKNVLIRHKEYAKRLLSYLRDAPLLHIVSAPFIWMCIIPSLFLDAVVSLYQWVCFPIYHIPKVKRRDYIVFDRRYLAYLNLIEKINCAYCSYFVGLIAYVQEIAARTEQFWCPIKHARHLKTLHSRYQKFVAYGDAEKYRTNIELVRRDFNDL</sequence>
<proteinExistence type="predicted"/>
<organism evidence="2 3">
    <name type="scientific">Methylomonas paludis</name>
    <dbReference type="NCBI Taxonomy" id="1173101"/>
    <lineage>
        <taxon>Bacteria</taxon>
        <taxon>Pseudomonadati</taxon>
        <taxon>Pseudomonadota</taxon>
        <taxon>Gammaproteobacteria</taxon>
        <taxon>Methylococcales</taxon>
        <taxon>Methylococcaceae</taxon>
        <taxon>Methylomonas</taxon>
    </lineage>
</organism>
<dbReference type="AlphaFoldDB" id="A0A975RA72"/>
<dbReference type="Proteomes" id="UP000676649">
    <property type="component" value="Chromosome"/>
</dbReference>
<feature type="coiled-coil region" evidence="1">
    <location>
        <begin position="2"/>
        <end position="29"/>
    </location>
</feature>
<dbReference type="RefSeq" id="WP_215584409.1">
    <property type="nucleotide sequence ID" value="NZ_CP073754.1"/>
</dbReference>
<accession>A0A975RA72</accession>
<protein>
    <submittedName>
        <fullName evidence="2">Uncharacterized protein</fullName>
    </submittedName>
</protein>
<evidence type="ECO:0000313" key="2">
    <source>
        <dbReference type="EMBL" id="QWF72170.1"/>
    </source>
</evidence>
<dbReference type="KEGG" id="mpad:KEF85_06890"/>
<name>A0A975RA72_9GAMM</name>
<gene>
    <name evidence="2" type="ORF">KEF85_06890</name>
</gene>
<dbReference type="EMBL" id="CP073754">
    <property type="protein sequence ID" value="QWF72170.1"/>
    <property type="molecule type" value="Genomic_DNA"/>
</dbReference>
<keyword evidence="1" id="KW-0175">Coiled coil</keyword>
<reference evidence="2" key="1">
    <citation type="submission" date="2021-04" db="EMBL/GenBank/DDBJ databases">
        <title>Draft genome sequence data of methanotrophic Methylovulum sp. strain S1L and Methylomonas sp. strain S2AM isolated from boreal lake water columns.</title>
        <authorList>
            <person name="Rissanen A.J."/>
            <person name="Mangayil R."/>
            <person name="Svenning M.M."/>
            <person name="Khanongnuch R."/>
        </authorList>
    </citation>
    <scope>NUCLEOTIDE SEQUENCE</scope>
    <source>
        <strain evidence="2">S2AM</strain>
    </source>
</reference>
<keyword evidence="3" id="KW-1185">Reference proteome</keyword>
<evidence type="ECO:0000313" key="3">
    <source>
        <dbReference type="Proteomes" id="UP000676649"/>
    </source>
</evidence>